<evidence type="ECO:0000313" key="3">
    <source>
        <dbReference type="Proteomes" id="UP000198546"/>
    </source>
</evidence>
<keyword evidence="3" id="KW-1185">Reference proteome</keyword>
<dbReference type="EMBL" id="LT629688">
    <property type="protein sequence ID" value="SDD64007.1"/>
    <property type="molecule type" value="Genomic_DNA"/>
</dbReference>
<dbReference type="STRING" id="675864.SAMN04489747_1416"/>
<dbReference type="RefSeq" id="WP_090591898.1">
    <property type="nucleotide sequence ID" value="NZ_LT629688.1"/>
</dbReference>
<sequence>MNRYGTLGHGPVDRDQERLLRELQVELTDPSPTTPDPSRRPAATTRVRRALASLVHPRPSSALR</sequence>
<name>A0A1G6WFK1_9ACTN</name>
<feature type="region of interest" description="Disordered" evidence="1">
    <location>
        <begin position="25"/>
        <end position="45"/>
    </location>
</feature>
<evidence type="ECO:0000256" key="1">
    <source>
        <dbReference type="SAM" id="MobiDB-lite"/>
    </source>
</evidence>
<gene>
    <name evidence="2" type="ORF">SAMN04489747_1416</name>
</gene>
<dbReference type="AlphaFoldDB" id="A0A1G6WFK1"/>
<accession>A0A1G6WFK1</accession>
<reference evidence="2 3" key="1">
    <citation type="submission" date="2016-10" db="EMBL/GenBank/DDBJ databases">
        <authorList>
            <person name="de Groot N.N."/>
        </authorList>
    </citation>
    <scope>NUCLEOTIDE SEQUENCE [LARGE SCALE GENOMIC DNA]</scope>
    <source>
        <strain evidence="2 3">MON 2.2</strain>
    </source>
</reference>
<proteinExistence type="predicted"/>
<dbReference type="Proteomes" id="UP000198546">
    <property type="component" value="Chromosome i"/>
</dbReference>
<organism evidence="2 3">
    <name type="scientific">Auraticoccus monumenti</name>
    <dbReference type="NCBI Taxonomy" id="675864"/>
    <lineage>
        <taxon>Bacteria</taxon>
        <taxon>Bacillati</taxon>
        <taxon>Actinomycetota</taxon>
        <taxon>Actinomycetes</taxon>
        <taxon>Propionibacteriales</taxon>
        <taxon>Propionibacteriaceae</taxon>
        <taxon>Auraticoccus</taxon>
    </lineage>
</organism>
<protein>
    <submittedName>
        <fullName evidence="2">Uncharacterized protein</fullName>
    </submittedName>
</protein>
<evidence type="ECO:0000313" key="2">
    <source>
        <dbReference type="EMBL" id="SDD64007.1"/>
    </source>
</evidence>